<evidence type="ECO:0000313" key="1">
    <source>
        <dbReference type="EMBL" id="ERL07211.1"/>
    </source>
</evidence>
<accession>U2V3F9</accession>
<comment type="caution">
    <text evidence="1">The sequence shown here is derived from an EMBL/GenBank/DDBJ whole genome shotgun (WGS) entry which is preliminary data.</text>
</comment>
<dbReference type="InterPro" id="IPR024211">
    <property type="entry name" value="DUF3841"/>
</dbReference>
<reference evidence="1 2" key="1">
    <citation type="submission" date="2013-08" db="EMBL/GenBank/DDBJ databases">
        <authorList>
            <person name="Durkin A.S."/>
            <person name="Haft D.R."/>
            <person name="McCorrison J."/>
            <person name="Torralba M."/>
            <person name="Gillis M."/>
            <person name="Haft D.H."/>
            <person name="Methe B."/>
            <person name="Sutton G."/>
            <person name="Nelson K.E."/>
        </authorList>
    </citation>
    <scope>NUCLEOTIDE SEQUENCE [LARGE SCALE GENOMIC DNA]</scope>
    <source>
        <strain evidence="1 2">F0195</strain>
    </source>
</reference>
<gene>
    <name evidence="1" type="ORF">HMPREF1316_1732</name>
</gene>
<dbReference type="RefSeq" id="WP_021726622.1">
    <property type="nucleotide sequence ID" value="NZ_AWEZ01000060.1"/>
</dbReference>
<dbReference type="EMBL" id="AWEZ01000060">
    <property type="protein sequence ID" value="ERL07211.1"/>
    <property type="molecule type" value="Genomic_DNA"/>
</dbReference>
<dbReference type="PATRIC" id="fig|1125712.3.peg.1718"/>
<sequence length="203" mass="23743">MTTTPTMSSHQTPDVVTCWTRQVPQVVEEIERTGRYVVREEYVRAKNDTISDYYLGLYRWYTHGCRRLVDIPADADLPIWLALTPSGRLGMVEGTVSLTLAVPRDHLFVLDYDKWGYRVNDWYVPLDEADEQRHNEELARVGVTNESLLFTSDKGNFYPALKRKIEASWQRVFSSANEDMEKNVGTIWEIRKEWVIDVERWHG</sequence>
<dbReference type="OrthoDB" id="286252at2"/>
<dbReference type="Proteomes" id="UP000016638">
    <property type="component" value="Unassembled WGS sequence"/>
</dbReference>
<dbReference type="AlphaFoldDB" id="U2V3F9"/>
<dbReference type="Pfam" id="PF12952">
    <property type="entry name" value="DUF3841"/>
    <property type="match status" value="1"/>
</dbReference>
<dbReference type="STRING" id="1125712.HMPREF1316_1732"/>
<evidence type="ECO:0000313" key="2">
    <source>
        <dbReference type="Proteomes" id="UP000016638"/>
    </source>
</evidence>
<dbReference type="eggNOG" id="ENOG5030VFQ">
    <property type="taxonomic scope" value="Bacteria"/>
</dbReference>
<proteinExistence type="predicted"/>
<organism evidence="1 2">
    <name type="scientific">Olsenella profusa F0195</name>
    <dbReference type="NCBI Taxonomy" id="1125712"/>
    <lineage>
        <taxon>Bacteria</taxon>
        <taxon>Bacillati</taxon>
        <taxon>Actinomycetota</taxon>
        <taxon>Coriobacteriia</taxon>
        <taxon>Coriobacteriales</taxon>
        <taxon>Atopobiaceae</taxon>
        <taxon>Olsenella</taxon>
    </lineage>
</organism>
<protein>
    <submittedName>
        <fullName evidence="1">PF12952 domain protein</fullName>
    </submittedName>
</protein>
<keyword evidence="2" id="KW-1185">Reference proteome</keyword>
<name>U2V3F9_9ACTN</name>